<dbReference type="Pfam" id="PF00593">
    <property type="entry name" value="TonB_dep_Rec_b-barrel"/>
    <property type="match status" value="1"/>
</dbReference>
<feature type="domain" description="TonB-dependent receptor plug" evidence="14">
    <location>
        <begin position="90"/>
        <end position="199"/>
    </location>
</feature>
<evidence type="ECO:0000256" key="8">
    <source>
        <dbReference type="ARBA" id="ARBA00023077"/>
    </source>
</evidence>
<name>A0ABV2A9S9_9GAMM</name>
<dbReference type="Pfam" id="PF07715">
    <property type="entry name" value="Plug"/>
    <property type="match status" value="1"/>
</dbReference>
<dbReference type="SUPFAM" id="SSF56935">
    <property type="entry name" value="Porins"/>
    <property type="match status" value="1"/>
</dbReference>
<evidence type="ECO:0000256" key="10">
    <source>
        <dbReference type="ARBA" id="ARBA00023237"/>
    </source>
</evidence>
<keyword evidence="16" id="KW-1185">Reference proteome</keyword>
<gene>
    <name evidence="15" type="ORF">ABSH63_08305</name>
</gene>
<comment type="caution">
    <text evidence="15">The sequence shown here is derived from an EMBL/GenBank/DDBJ whole genome shotgun (WGS) entry which is preliminary data.</text>
</comment>
<reference evidence="15 16" key="1">
    <citation type="submission" date="2024-06" db="EMBL/GenBank/DDBJ databases">
        <authorList>
            <person name="Li Z."/>
            <person name="Jiang Y."/>
        </authorList>
    </citation>
    <scope>NUCLEOTIDE SEQUENCE [LARGE SCALE GENOMIC DNA]</scope>
    <source>
        <strain evidence="15 16">HSW-8</strain>
    </source>
</reference>
<comment type="similarity">
    <text evidence="11 12">Belongs to the TonB-dependent receptor family.</text>
</comment>
<evidence type="ECO:0000256" key="1">
    <source>
        <dbReference type="ARBA" id="ARBA00004571"/>
    </source>
</evidence>
<keyword evidence="10 11" id="KW-0998">Cell outer membrane</keyword>
<keyword evidence="3 11" id="KW-1134">Transmembrane beta strand</keyword>
<keyword evidence="4" id="KW-0410">Iron transport</keyword>
<evidence type="ECO:0000256" key="12">
    <source>
        <dbReference type="RuleBase" id="RU003357"/>
    </source>
</evidence>
<keyword evidence="7" id="KW-0406">Ion transport</keyword>
<accession>A0ABV2A9S9</accession>
<keyword evidence="9 11" id="KW-0472">Membrane</keyword>
<dbReference type="InterPro" id="IPR000531">
    <property type="entry name" value="Beta-barrel_TonB"/>
</dbReference>
<keyword evidence="8 12" id="KW-0798">TonB box</keyword>
<dbReference type="Gene3D" id="2.40.170.20">
    <property type="entry name" value="TonB-dependent receptor, beta-barrel domain"/>
    <property type="match status" value="2"/>
</dbReference>
<evidence type="ECO:0000259" key="14">
    <source>
        <dbReference type="Pfam" id="PF07715"/>
    </source>
</evidence>
<sequence>MKLAPQALLEALAVVLHTPVSAQDDLDALLQDAAAESASPEADTGEVHDAVIAVPEPTPAEPPREVARKPPRGRQLEEIVVTAQKKVSSLQDTPISMEAFGAETMALRGIGGLEDLGANVPSMVIEPFPLSSTTLRISIRGVGVTDSQVTQDPAVGIYLDGVYLARSVGLALDLADIERMEVLRGPQGVLYGRNSTGGAINIITRRPDPSAFAMDHKLTLGERNLWVGKSAFNLPLADDFAAKLALLVRRSDGFVENTGAGRDFGDRAALGGRFDLRWLPSDTLTVDYGYDVTDLEYVNYMFQAVLPPRTDHGLAEAFKPYAEANTVYSHRRLHALASGAPMEASDAQVSGHTLTITQALGAAELKYIGGYRRLEDSQYPDLSGGKGDTGYRIDTNAYDSAAARMINGGEPTPLVIPTTFQDQWSHELQISGGAWDERINYIAGLYYFTEKGGEDGGPVHHIQSATIDPQQSDPLLSLLPPMVRAQLQDDVLPRLSAYWDYRYGIENRAYAAYGQLSLRPDWFDRSLNLTVGLRASRDERYAIKDFIQSQFVEVRLADASLFAVPVPGSIAGTISDTKSRNAGKARITGLELEGAFVPAVNLMLGFQYAYLDAEVLEVIDVDGNNVAHLYPFISAPPHSGVLLADWTAAHFGWGDLRAYASWNYVGERTGFVIVEERRGLTAIEGYGLLNARVMFDGLRLGNRGTLDLALWGKNLLDEEYELTAIDNLPQADRAVVWGEPRAIGIDLVYRYE</sequence>
<evidence type="ECO:0000256" key="3">
    <source>
        <dbReference type="ARBA" id="ARBA00022452"/>
    </source>
</evidence>
<evidence type="ECO:0000256" key="2">
    <source>
        <dbReference type="ARBA" id="ARBA00022448"/>
    </source>
</evidence>
<dbReference type="PANTHER" id="PTHR32552">
    <property type="entry name" value="FERRICHROME IRON RECEPTOR-RELATED"/>
    <property type="match status" value="1"/>
</dbReference>
<keyword evidence="6" id="KW-0408">Iron</keyword>
<keyword evidence="15" id="KW-0675">Receptor</keyword>
<keyword evidence="5 11" id="KW-0812">Transmembrane</keyword>
<evidence type="ECO:0000256" key="6">
    <source>
        <dbReference type="ARBA" id="ARBA00023004"/>
    </source>
</evidence>
<keyword evidence="2 11" id="KW-0813">Transport</keyword>
<evidence type="ECO:0000313" key="15">
    <source>
        <dbReference type="EMBL" id="MES0874002.1"/>
    </source>
</evidence>
<dbReference type="InterPro" id="IPR036942">
    <property type="entry name" value="Beta-barrel_TonB_sf"/>
</dbReference>
<protein>
    <submittedName>
        <fullName evidence="15">TonB-dependent receptor</fullName>
    </submittedName>
</protein>
<dbReference type="PROSITE" id="PS52016">
    <property type="entry name" value="TONB_DEPENDENT_REC_3"/>
    <property type="match status" value="1"/>
</dbReference>
<dbReference type="InterPro" id="IPR012910">
    <property type="entry name" value="Plug_dom"/>
</dbReference>
<proteinExistence type="inferred from homology"/>
<evidence type="ECO:0000256" key="7">
    <source>
        <dbReference type="ARBA" id="ARBA00023065"/>
    </source>
</evidence>
<feature type="domain" description="TonB-dependent receptor-like beta-barrel" evidence="13">
    <location>
        <begin position="543"/>
        <end position="715"/>
    </location>
</feature>
<dbReference type="Proteomes" id="UP001465331">
    <property type="component" value="Unassembled WGS sequence"/>
</dbReference>
<evidence type="ECO:0000256" key="11">
    <source>
        <dbReference type="PROSITE-ProRule" id="PRU01360"/>
    </source>
</evidence>
<dbReference type="EMBL" id="JBEPIJ010000007">
    <property type="protein sequence ID" value="MES0874002.1"/>
    <property type="molecule type" value="Genomic_DNA"/>
</dbReference>
<evidence type="ECO:0000256" key="4">
    <source>
        <dbReference type="ARBA" id="ARBA00022496"/>
    </source>
</evidence>
<dbReference type="RefSeq" id="WP_352888925.1">
    <property type="nucleotide sequence ID" value="NZ_JBEPIJ010000007.1"/>
</dbReference>
<comment type="subcellular location">
    <subcellularLocation>
        <location evidence="1 11">Cell outer membrane</location>
        <topology evidence="1 11">Multi-pass membrane protein</topology>
    </subcellularLocation>
</comment>
<dbReference type="InterPro" id="IPR039426">
    <property type="entry name" value="TonB-dep_rcpt-like"/>
</dbReference>
<organism evidence="15 16">
    <name type="scientific">Sinimarinibacterium thermocellulolyticum</name>
    <dbReference type="NCBI Taxonomy" id="3170016"/>
    <lineage>
        <taxon>Bacteria</taxon>
        <taxon>Pseudomonadati</taxon>
        <taxon>Pseudomonadota</taxon>
        <taxon>Gammaproteobacteria</taxon>
        <taxon>Nevskiales</taxon>
        <taxon>Nevskiaceae</taxon>
        <taxon>Sinimarinibacterium</taxon>
    </lineage>
</organism>
<evidence type="ECO:0000313" key="16">
    <source>
        <dbReference type="Proteomes" id="UP001465331"/>
    </source>
</evidence>
<dbReference type="PANTHER" id="PTHR32552:SF81">
    <property type="entry name" value="TONB-DEPENDENT OUTER MEMBRANE RECEPTOR"/>
    <property type="match status" value="1"/>
</dbReference>
<evidence type="ECO:0000256" key="9">
    <source>
        <dbReference type="ARBA" id="ARBA00023136"/>
    </source>
</evidence>
<evidence type="ECO:0000259" key="13">
    <source>
        <dbReference type="Pfam" id="PF00593"/>
    </source>
</evidence>
<evidence type="ECO:0000256" key="5">
    <source>
        <dbReference type="ARBA" id="ARBA00022692"/>
    </source>
</evidence>